<dbReference type="SUPFAM" id="SSF69500">
    <property type="entry name" value="DTD-like"/>
    <property type="match status" value="1"/>
</dbReference>
<dbReference type="OrthoDB" id="9801395at2"/>
<keyword evidence="2" id="KW-0963">Cytoplasm</keyword>
<dbReference type="FunFam" id="3.50.80.10:FF:000001">
    <property type="entry name" value="D-aminoacyl-tRNA deacylase"/>
    <property type="match status" value="1"/>
</dbReference>
<accession>A0A2K1NYC1</accession>
<comment type="subcellular location">
    <subcellularLocation>
        <location evidence="2">Cytoplasm</location>
    </subcellularLocation>
</comment>
<comment type="catalytic activity">
    <reaction evidence="2">
        <text>a D-aminoacyl-tRNA + H2O = a tRNA + a D-alpha-amino acid + H(+)</text>
        <dbReference type="Rhea" id="RHEA:13953"/>
        <dbReference type="Rhea" id="RHEA-COMP:10123"/>
        <dbReference type="Rhea" id="RHEA-COMP:10124"/>
        <dbReference type="ChEBI" id="CHEBI:15377"/>
        <dbReference type="ChEBI" id="CHEBI:15378"/>
        <dbReference type="ChEBI" id="CHEBI:59871"/>
        <dbReference type="ChEBI" id="CHEBI:78442"/>
        <dbReference type="ChEBI" id="CHEBI:79333"/>
        <dbReference type="EC" id="3.1.1.96"/>
    </reaction>
</comment>
<dbReference type="EMBL" id="AZRL01000021">
    <property type="protein sequence ID" value="PNR95529.1"/>
    <property type="molecule type" value="Genomic_DNA"/>
</dbReference>
<dbReference type="CDD" id="cd00563">
    <property type="entry name" value="Dtyr_deacylase"/>
    <property type="match status" value="1"/>
</dbReference>
<dbReference type="AlphaFoldDB" id="A0A2K1NYC1"/>
<comment type="function">
    <text evidence="2">An aminoacyl-tRNA editing enzyme that deacylates mischarged D-aminoacyl-tRNAs. Also deacylates mischarged glycyl-tRNA(Ala), protecting cells against glycine mischarging by AlaRS. Acts via tRNA-based rather than protein-based catalysis; rejects L-amino acids rather than detecting D-amino acids in the active site. By recycling D-aminoacyl-tRNA to D-amino acids and free tRNA molecules, this enzyme counteracts the toxicity associated with the formation of D-aminoacyl-tRNA entities in vivo and helps enforce protein L-homochirality.</text>
</comment>
<keyword evidence="2" id="KW-0378">Hydrolase</keyword>
<dbReference type="GO" id="GO:0043908">
    <property type="term" value="F:Ser(Gly)-tRNA(Ala) hydrolase activity"/>
    <property type="evidence" value="ECO:0007669"/>
    <property type="project" value="UniProtKB-UniRule"/>
</dbReference>
<comment type="subunit">
    <text evidence="2">Homodimer.</text>
</comment>
<name>A0A2K1NYC1_9BACT</name>
<dbReference type="NCBIfam" id="TIGR00256">
    <property type="entry name" value="D-aminoacyl-tRNA deacylase"/>
    <property type="match status" value="1"/>
</dbReference>
<dbReference type="Pfam" id="PF02580">
    <property type="entry name" value="Tyr_Deacylase"/>
    <property type="match status" value="1"/>
</dbReference>
<dbReference type="GO" id="GO:0106026">
    <property type="term" value="F:Gly-tRNA(Ala) deacylase activity"/>
    <property type="evidence" value="ECO:0007669"/>
    <property type="project" value="UniProtKB-UniRule"/>
</dbReference>
<comment type="domain">
    <text evidence="2">A Gly-cisPro motif from one monomer fits into the active site of the other monomer to allow specific chiral rejection of L-amino acids.</text>
</comment>
<protein>
    <recommendedName>
        <fullName evidence="2">D-aminoacyl-tRNA deacylase</fullName>
        <shortName evidence="2">DTD</shortName>
        <ecNumber evidence="2">3.1.1.96</ecNumber>
    </recommendedName>
    <alternativeName>
        <fullName evidence="2">Gly-tRNA(Ala) deacylase</fullName>
        <ecNumber evidence="2">3.1.1.-</ecNumber>
    </alternativeName>
</protein>
<dbReference type="EC" id="3.1.1.96" evidence="2"/>
<feature type="short sequence motif" description="Gly-cisPro motif, important for rejection of L-amino acids" evidence="2">
    <location>
        <begin position="138"/>
        <end position="139"/>
    </location>
</feature>
<dbReference type="GO" id="GO:0019478">
    <property type="term" value="P:D-amino acid catabolic process"/>
    <property type="evidence" value="ECO:0007669"/>
    <property type="project" value="UniProtKB-UniRule"/>
</dbReference>
<dbReference type="GO" id="GO:0005737">
    <property type="term" value="C:cytoplasm"/>
    <property type="evidence" value="ECO:0007669"/>
    <property type="project" value="UniProtKB-SubCell"/>
</dbReference>
<organism evidence="3 4">
    <name type="scientific">Petrotoga olearia DSM 13574</name>
    <dbReference type="NCBI Taxonomy" id="1122955"/>
    <lineage>
        <taxon>Bacteria</taxon>
        <taxon>Thermotogati</taxon>
        <taxon>Thermotogota</taxon>
        <taxon>Thermotogae</taxon>
        <taxon>Petrotogales</taxon>
        <taxon>Petrotogaceae</taxon>
        <taxon>Petrotoga</taxon>
    </lineage>
</organism>
<comment type="catalytic activity">
    <reaction evidence="2">
        <text>glycyl-tRNA(Ala) + H2O = tRNA(Ala) + glycine + H(+)</text>
        <dbReference type="Rhea" id="RHEA:53744"/>
        <dbReference type="Rhea" id="RHEA-COMP:9657"/>
        <dbReference type="Rhea" id="RHEA-COMP:13640"/>
        <dbReference type="ChEBI" id="CHEBI:15377"/>
        <dbReference type="ChEBI" id="CHEBI:15378"/>
        <dbReference type="ChEBI" id="CHEBI:57305"/>
        <dbReference type="ChEBI" id="CHEBI:78442"/>
        <dbReference type="ChEBI" id="CHEBI:78522"/>
    </reaction>
</comment>
<dbReference type="GO" id="GO:0000049">
    <property type="term" value="F:tRNA binding"/>
    <property type="evidence" value="ECO:0007669"/>
    <property type="project" value="UniProtKB-UniRule"/>
</dbReference>
<reference evidence="3 4" key="1">
    <citation type="submission" date="2013-12" db="EMBL/GenBank/DDBJ databases">
        <title>Comparative genomics of Petrotoga isolates.</title>
        <authorList>
            <person name="Nesbo C.L."/>
            <person name="Charchuk R."/>
            <person name="Chow K."/>
        </authorList>
    </citation>
    <scope>NUCLEOTIDE SEQUENCE [LARGE SCALE GENOMIC DNA]</scope>
    <source>
        <strain evidence="3 4">DSM 13574</strain>
    </source>
</reference>
<sequence length="150" mass="16841">MRAVVQRVAQASVTVSGNTIAQIGKGLLVFLGISKSDQESDINWMTDKIVNLRIFEDDQNKMNRSLLDVNGELLIVSQFTLYGDCRKGRRPSFTDSANPDDARALYDKFISSIIEKYTLNVQQGEFQAHMRVNIVNDGPVTLLLDSQKLF</sequence>
<comment type="similarity">
    <text evidence="1 2">Belongs to the DTD family.</text>
</comment>
<dbReference type="InterPro" id="IPR023509">
    <property type="entry name" value="DTD-like_sf"/>
</dbReference>
<dbReference type="HAMAP" id="MF_00518">
    <property type="entry name" value="Deacylase_Dtd"/>
    <property type="match status" value="1"/>
</dbReference>
<dbReference type="RefSeq" id="WP_103067470.1">
    <property type="nucleotide sequence ID" value="NZ_AZRL01000021.1"/>
</dbReference>
<dbReference type="PANTHER" id="PTHR10472">
    <property type="entry name" value="D-TYROSYL-TRNA TYR DEACYLASE"/>
    <property type="match status" value="1"/>
</dbReference>
<dbReference type="PANTHER" id="PTHR10472:SF5">
    <property type="entry name" value="D-AMINOACYL-TRNA DEACYLASE 1"/>
    <property type="match status" value="1"/>
</dbReference>
<comment type="caution">
    <text evidence="3">The sequence shown here is derived from an EMBL/GenBank/DDBJ whole genome shotgun (WGS) entry which is preliminary data.</text>
</comment>
<dbReference type="Proteomes" id="UP000236434">
    <property type="component" value="Unassembled WGS sequence"/>
</dbReference>
<proteinExistence type="inferred from homology"/>
<evidence type="ECO:0000313" key="4">
    <source>
        <dbReference type="Proteomes" id="UP000236434"/>
    </source>
</evidence>
<dbReference type="Gene3D" id="3.50.80.10">
    <property type="entry name" value="D-tyrosyl-tRNA(Tyr) deacylase"/>
    <property type="match status" value="1"/>
</dbReference>
<dbReference type="GO" id="GO:0051500">
    <property type="term" value="F:D-tyrosyl-tRNA(Tyr) deacylase activity"/>
    <property type="evidence" value="ECO:0007669"/>
    <property type="project" value="TreeGrafter"/>
</dbReference>
<keyword evidence="2" id="KW-0820">tRNA-binding</keyword>
<evidence type="ECO:0000256" key="1">
    <source>
        <dbReference type="ARBA" id="ARBA00009673"/>
    </source>
</evidence>
<dbReference type="InterPro" id="IPR003732">
    <property type="entry name" value="Daa-tRNA_deacyls_DTD"/>
</dbReference>
<evidence type="ECO:0000313" key="3">
    <source>
        <dbReference type="EMBL" id="PNR95529.1"/>
    </source>
</evidence>
<dbReference type="EC" id="3.1.1.-" evidence="2"/>
<evidence type="ECO:0000256" key="2">
    <source>
        <dbReference type="HAMAP-Rule" id="MF_00518"/>
    </source>
</evidence>
<gene>
    <name evidence="2" type="primary">dtd</name>
    <name evidence="3" type="ORF">X929_08100</name>
</gene>
<keyword evidence="2" id="KW-0694">RNA-binding</keyword>